<proteinExistence type="predicted"/>
<dbReference type="InParanoid" id="A0A409YE46"/>
<dbReference type="SUPFAM" id="SSF53474">
    <property type="entry name" value="alpha/beta-Hydrolases"/>
    <property type="match status" value="1"/>
</dbReference>
<dbReference type="GO" id="GO:0008474">
    <property type="term" value="F:palmitoyl-(protein) hydrolase activity"/>
    <property type="evidence" value="ECO:0007669"/>
    <property type="project" value="TreeGrafter"/>
</dbReference>
<dbReference type="Proteomes" id="UP000284842">
    <property type="component" value="Unassembled WGS sequence"/>
</dbReference>
<keyword evidence="2" id="KW-1185">Reference proteome</keyword>
<dbReference type="OrthoDB" id="10249433at2759"/>
<reference evidence="1 2" key="1">
    <citation type="journal article" date="2018" name="Evol. Lett.">
        <title>Horizontal gene cluster transfer increased hallucinogenic mushroom diversity.</title>
        <authorList>
            <person name="Reynolds H.T."/>
            <person name="Vijayakumar V."/>
            <person name="Gluck-Thaler E."/>
            <person name="Korotkin H.B."/>
            <person name="Matheny P.B."/>
            <person name="Slot J.C."/>
        </authorList>
    </citation>
    <scope>NUCLEOTIDE SEQUENCE [LARGE SCALE GENOMIC DNA]</scope>
    <source>
        <strain evidence="1 2">2629</strain>
    </source>
</reference>
<comment type="caution">
    <text evidence="1">The sequence shown here is derived from an EMBL/GenBank/DDBJ whole genome shotgun (WGS) entry which is preliminary data.</text>
</comment>
<name>A0A409YE46_9AGAR</name>
<dbReference type="AlphaFoldDB" id="A0A409YE46"/>
<dbReference type="PANTHER" id="PTHR12277">
    <property type="entry name" value="ALPHA/BETA HYDROLASE DOMAIN-CONTAINING PROTEIN"/>
    <property type="match status" value="1"/>
</dbReference>
<sequence>MGIFRQLLYYRARLFVYPGAFFPNDNNNDDSGLRIDSQTVLDHVLADPTRNQKPIAIFGQSLGGAVAIDLTSRNDDKVGRNECTTSSSDNAAQIAALIVENTFTSIPDIMKNWGLIGHFSFLCSEKWWSATRMARMSARIPVLLLSATEDTIIPPSQMERLRHIANERGRKPSKKTPLVPEEDRGQVRLELLEKCGHNTSLDHPKYWHFVEEFVKSSLKHWDATNQSFADSK</sequence>
<dbReference type="EMBL" id="NHTK01001262">
    <property type="protein sequence ID" value="PPR01267.1"/>
    <property type="molecule type" value="Genomic_DNA"/>
</dbReference>
<evidence type="ECO:0008006" key="3">
    <source>
        <dbReference type="Google" id="ProtNLM"/>
    </source>
</evidence>
<evidence type="ECO:0000313" key="2">
    <source>
        <dbReference type="Proteomes" id="UP000284842"/>
    </source>
</evidence>
<dbReference type="GO" id="GO:0016020">
    <property type="term" value="C:membrane"/>
    <property type="evidence" value="ECO:0007669"/>
    <property type="project" value="TreeGrafter"/>
</dbReference>
<accession>A0A409YE46</accession>
<dbReference type="STRING" id="181874.A0A409YE46"/>
<evidence type="ECO:0000313" key="1">
    <source>
        <dbReference type="EMBL" id="PPR01267.1"/>
    </source>
</evidence>
<organism evidence="1 2">
    <name type="scientific">Panaeolus cyanescens</name>
    <dbReference type="NCBI Taxonomy" id="181874"/>
    <lineage>
        <taxon>Eukaryota</taxon>
        <taxon>Fungi</taxon>
        <taxon>Dikarya</taxon>
        <taxon>Basidiomycota</taxon>
        <taxon>Agaricomycotina</taxon>
        <taxon>Agaricomycetes</taxon>
        <taxon>Agaricomycetidae</taxon>
        <taxon>Agaricales</taxon>
        <taxon>Agaricineae</taxon>
        <taxon>Galeropsidaceae</taxon>
        <taxon>Panaeolus</taxon>
    </lineage>
</organism>
<protein>
    <recommendedName>
        <fullName evidence="3">Serine aminopeptidase S33 domain-containing protein</fullName>
    </recommendedName>
</protein>
<dbReference type="PANTHER" id="PTHR12277:SF81">
    <property type="entry name" value="PROTEIN ABHD13"/>
    <property type="match status" value="1"/>
</dbReference>
<dbReference type="Gene3D" id="3.40.50.1820">
    <property type="entry name" value="alpha/beta hydrolase"/>
    <property type="match status" value="1"/>
</dbReference>
<dbReference type="InterPro" id="IPR029058">
    <property type="entry name" value="AB_hydrolase_fold"/>
</dbReference>
<gene>
    <name evidence="1" type="ORF">CVT24_006029</name>
</gene>